<feature type="transmembrane region" description="Helical" evidence="1">
    <location>
        <begin position="68"/>
        <end position="86"/>
    </location>
</feature>
<feature type="domain" description="Acyltransferase 3" evidence="2">
    <location>
        <begin position="31"/>
        <end position="363"/>
    </location>
</feature>
<gene>
    <name evidence="3" type="ORF">C1707_08110</name>
    <name evidence="4" type="ORF">CFHF_17775</name>
</gene>
<feature type="transmembrane region" description="Helical" evidence="1">
    <location>
        <begin position="106"/>
        <end position="128"/>
    </location>
</feature>
<dbReference type="OrthoDB" id="9796461at2"/>
<evidence type="ECO:0000313" key="3">
    <source>
        <dbReference type="EMBL" id="AYV46222.1"/>
    </source>
</evidence>
<feature type="transmembrane region" description="Helical" evidence="1">
    <location>
        <begin position="28"/>
        <end position="48"/>
    </location>
</feature>
<keyword evidence="1" id="KW-0812">Transmembrane</keyword>
<sequence length="383" mass="42408">MPIEVLPRGEKLSSADPFRASVHASAPLLPALTSIRFLFALGVVLFHYQVEMLAPGQPAIPLLERARLGVDMFFVLSGFILAHVYGRQVREDRYSHRRFLIARLARIYPTHLLVLVIMGLAGLAALLLRQPFDPARYNLVGWLADLVLVQAWVPMIPPPEWNGPAWSLSAEWGAYIAFPIFAWIGLKPGRKPWLPLLAAVTIFVALDLAYQRWFGLIVTQADSIMGLMRIPGEFLFGIALQQLWRRIELTRAQAILASLASGLALLTAMQLQIDERATVALTGPLILSLAWLSQTGRVPVLDHPLALRAGEASYAVYVVHFPIIVIWKNAMALLTGLDSSYRLAFWEAGVLLVVTLAAAFVIHAVWETPARGWIRSRIGGLTP</sequence>
<evidence type="ECO:0000313" key="4">
    <source>
        <dbReference type="EMBL" id="PLR09942.1"/>
    </source>
</evidence>
<dbReference type="PANTHER" id="PTHR23028">
    <property type="entry name" value="ACETYLTRANSFERASE"/>
    <property type="match status" value="1"/>
</dbReference>
<name>A0A2N5CQ67_9CAUL</name>
<dbReference type="KEGG" id="cfh:C1707_08110"/>
<feature type="transmembrane region" description="Helical" evidence="1">
    <location>
        <begin position="165"/>
        <end position="186"/>
    </location>
</feature>
<dbReference type="InterPro" id="IPR002656">
    <property type="entry name" value="Acyl_transf_3_dom"/>
</dbReference>
<evidence type="ECO:0000256" key="1">
    <source>
        <dbReference type="SAM" id="Phobius"/>
    </source>
</evidence>
<keyword evidence="4" id="KW-0808">Transferase</keyword>
<keyword evidence="6" id="KW-1185">Reference proteome</keyword>
<feature type="transmembrane region" description="Helical" evidence="1">
    <location>
        <begin position="343"/>
        <end position="366"/>
    </location>
</feature>
<protein>
    <submittedName>
        <fullName evidence="4">Acyltransferase</fullName>
    </submittedName>
</protein>
<proteinExistence type="predicted"/>
<dbReference type="EMBL" id="PJRQ01000039">
    <property type="protein sequence ID" value="PLR09942.1"/>
    <property type="molecule type" value="Genomic_DNA"/>
</dbReference>
<dbReference type="PANTHER" id="PTHR23028:SF53">
    <property type="entry name" value="ACYL_TRANSF_3 DOMAIN-CONTAINING PROTEIN"/>
    <property type="match status" value="1"/>
</dbReference>
<feature type="transmembrane region" description="Helical" evidence="1">
    <location>
        <begin position="314"/>
        <end position="337"/>
    </location>
</feature>
<dbReference type="GO" id="GO:0009103">
    <property type="term" value="P:lipopolysaccharide biosynthetic process"/>
    <property type="evidence" value="ECO:0007669"/>
    <property type="project" value="TreeGrafter"/>
</dbReference>
<reference evidence="4 5" key="1">
    <citation type="submission" date="2017-12" db="EMBL/GenBank/DDBJ databases">
        <title>The genome sequence of Caulobacter flavus CGMCC1 15093.</title>
        <authorList>
            <person name="Gao J."/>
            <person name="Mao X."/>
            <person name="Sun J."/>
        </authorList>
    </citation>
    <scope>NUCLEOTIDE SEQUENCE [LARGE SCALE GENOMIC DNA]</scope>
    <source>
        <strain evidence="4 5">CGMCC1 15093</strain>
    </source>
</reference>
<accession>A0A2N5CQ67</accession>
<evidence type="ECO:0000259" key="2">
    <source>
        <dbReference type="Pfam" id="PF01757"/>
    </source>
</evidence>
<keyword evidence="1" id="KW-0472">Membrane</keyword>
<keyword evidence="1" id="KW-1133">Transmembrane helix</keyword>
<feature type="transmembrane region" description="Helical" evidence="1">
    <location>
        <begin position="193"/>
        <end position="211"/>
    </location>
</feature>
<reference evidence="3 6" key="2">
    <citation type="submission" date="2018-01" db="EMBL/GenBank/DDBJ databases">
        <title>Complete genome sequence of Caulobacter flavus RHGG3.</title>
        <authorList>
            <person name="Yang E."/>
        </authorList>
    </citation>
    <scope>NUCLEOTIDE SEQUENCE [LARGE SCALE GENOMIC DNA]</scope>
    <source>
        <strain evidence="3 6">RHGG3</strain>
    </source>
</reference>
<dbReference type="Proteomes" id="UP000281192">
    <property type="component" value="Chromosome"/>
</dbReference>
<dbReference type="GO" id="GO:0016020">
    <property type="term" value="C:membrane"/>
    <property type="evidence" value="ECO:0007669"/>
    <property type="project" value="TreeGrafter"/>
</dbReference>
<dbReference type="GO" id="GO:0016747">
    <property type="term" value="F:acyltransferase activity, transferring groups other than amino-acyl groups"/>
    <property type="evidence" value="ECO:0007669"/>
    <property type="project" value="InterPro"/>
</dbReference>
<feature type="transmembrane region" description="Helical" evidence="1">
    <location>
        <begin position="223"/>
        <end position="240"/>
    </location>
</feature>
<organism evidence="4 5">
    <name type="scientific">Caulobacter flavus</name>
    <dbReference type="NCBI Taxonomy" id="1679497"/>
    <lineage>
        <taxon>Bacteria</taxon>
        <taxon>Pseudomonadati</taxon>
        <taxon>Pseudomonadota</taxon>
        <taxon>Alphaproteobacteria</taxon>
        <taxon>Caulobacterales</taxon>
        <taxon>Caulobacteraceae</taxon>
        <taxon>Caulobacter</taxon>
    </lineage>
</organism>
<dbReference type="Proteomes" id="UP000234483">
    <property type="component" value="Unassembled WGS sequence"/>
</dbReference>
<dbReference type="InterPro" id="IPR050879">
    <property type="entry name" value="Acyltransferase_3"/>
</dbReference>
<dbReference type="EMBL" id="CP026100">
    <property type="protein sequence ID" value="AYV46222.1"/>
    <property type="molecule type" value="Genomic_DNA"/>
</dbReference>
<keyword evidence="4" id="KW-0012">Acyltransferase</keyword>
<evidence type="ECO:0000313" key="6">
    <source>
        <dbReference type="Proteomes" id="UP000281192"/>
    </source>
</evidence>
<evidence type="ECO:0000313" key="5">
    <source>
        <dbReference type="Proteomes" id="UP000234483"/>
    </source>
</evidence>
<dbReference type="AlphaFoldDB" id="A0A2N5CQ67"/>
<dbReference type="Pfam" id="PF01757">
    <property type="entry name" value="Acyl_transf_3"/>
    <property type="match status" value="1"/>
</dbReference>
<dbReference type="RefSeq" id="WP_101714329.1">
    <property type="nucleotide sequence ID" value="NZ_CP026100.1"/>
</dbReference>